<reference evidence="3 4" key="1">
    <citation type="submission" date="2020-04" db="EMBL/GenBank/DDBJ databases">
        <title>Flammeovirgaceae bacterium KN852 isolated from deep sea.</title>
        <authorList>
            <person name="Zhang D.-C."/>
        </authorList>
    </citation>
    <scope>NUCLEOTIDE SEQUENCE [LARGE SCALE GENOMIC DNA]</scope>
    <source>
        <strain evidence="3 4">KN852</strain>
    </source>
</reference>
<dbReference type="EMBL" id="JABBNU010000002">
    <property type="protein sequence ID" value="NMM47557.1"/>
    <property type="molecule type" value="Genomic_DNA"/>
</dbReference>
<comment type="caution">
    <text evidence="3">The sequence shown here is derived from an EMBL/GenBank/DDBJ whole genome shotgun (WGS) entry which is preliminary data.</text>
</comment>
<dbReference type="InterPro" id="IPR052169">
    <property type="entry name" value="CW_Biosynth-Accessory"/>
</dbReference>
<feature type="domain" description="Capsule synthesis protein CapA" evidence="2">
    <location>
        <begin position="25"/>
        <end position="287"/>
    </location>
</feature>
<dbReference type="InterPro" id="IPR019079">
    <property type="entry name" value="Capsule_synth_CapA"/>
</dbReference>
<name>A0A848IT88_9BACT</name>
<keyword evidence="4" id="KW-1185">Reference proteome</keyword>
<organism evidence="3 4">
    <name type="scientific">Marinigracilibium pacificum</name>
    <dbReference type="NCBI Taxonomy" id="2729599"/>
    <lineage>
        <taxon>Bacteria</taxon>
        <taxon>Pseudomonadati</taxon>
        <taxon>Bacteroidota</taxon>
        <taxon>Cytophagia</taxon>
        <taxon>Cytophagales</taxon>
        <taxon>Flammeovirgaceae</taxon>
        <taxon>Marinigracilibium</taxon>
    </lineage>
</organism>
<dbReference type="Gene3D" id="3.60.21.10">
    <property type="match status" value="1"/>
</dbReference>
<evidence type="ECO:0000259" key="2">
    <source>
        <dbReference type="SMART" id="SM00854"/>
    </source>
</evidence>
<dbReference type="AlphaFoldDB" id="A0A848IT88"/>
<gene>
    <name evidence="3" type="ORF">HH304_04035</name>
</gene>
<dbReference type="Pfam" id="PF09587">
    <property type="entry name" value="PGA_cap"/>
    <property type="match status" value="1"/>
</dbReference>
<dbReference type="RefSeq" id="WP_169678179.1">
    <property type="nucleotide sequence ID" value="NZ_JABBNU010000002.1"/>
</dbReference>
<evidence type="ECO:0000256" key="1">
    <source>
        <dbReference type="ARBA" id="ARBA00005662"/>
    </source>
</evidence>
<comment type="similarity">
    <text evidence="1">Belongs to the CapA family.</text>
</comment>
<dbReference type="InterPro" id="IPR029052">
    <property type="entry name" value="Metallo-depent_PP-like"/>
</dbReference>
<dbReference type="PANTHER" id="PTHR33393">
    <property type="entry name" value="POLYGLUTAMINE SYNTHESIS ACCESSORY PROTEIN RV0574C-RELATED"/>
    <property type="match status" value="1"/>
</dbReference>
<evidence type="ECO:0000313" key="4">
    <source>
        <dbReference type="Proteomes" id="UP000559010"/>
    </source>
</evidence>
<dbReference type="SMART" id="SM00854">
    <property type="entry name" value="PGA_cap"/>
    <property type="match status" value="1"/>
</dbReference>
<sequence>MKRIFILVFLFISKIIIAQDSETSSILVLGDNNFQHRKNPEHAFKYIEKELNAADFTFLNLEGPFAGGTDDTTKSDIPHKNWRYSNPDQVAALTNAKIDAVGVANNVTYPWQALMKSLKVLDSAGVKYAGGGENLEAAHRPVIIEKNGLKVGFMQYAATVYPTNHAALKNQPGIAEIKVHTAYQAPKNLDKPGQPPYVITWMDEESKKLMVEDVKKLKAQVDIVVLSYHWGVSSTYEPVSYQEDIAHAVIDAGADVVFGHGPHRYQKVEVYNGKPIMYSLAQAVFDDRRVDRYLNNKEGLIGEIIVSNKKIKSLYLLPTWREDDNEVRIYDASKGKGKELTEYLYRVNAGGAELKVEGDKIKVILE</sequence>
<accession>A0A848IT88</accession>
<dbReference type="Proteomes" id="UP000559010">
    <property type="component" value="Unassembled WGS sequence"/>
</dbReference>
<protein>
    <submittedName>
        <fullName evidence="3">CapA family protein</fullName>
    </submittedName>
</protein>
<dbReference type="PANTHER" id="PTHR33393:SF13">
    <property type="entry name" value="PGA BIOSYNTHESIS PROTEIN CAPA"/>
    <property type="match status" value="1"/>
</dbReference>
<evidence type="ECO:0000313" key="3">
    <source>
        <dbReference type="EMBL" id="NMM47557.1"/>
    </source>
</evidence>
<dbReference type="CDD" id="cd07381">
    <property type="entry name" value="MPP_CapA"/>
    <property type="match status" value="1"/>
</dbReference>
<dbReference type="SUPFAM" id="SSF56300">
    <property type="entry name" value="Metallo-dependent phosphatases"/>
    <property type="match status" value="1"/>
</dbReference>
<proteinExistence type="inferred from homology"/>